<dbReference type="InterPro" id="IPR026341">
    <property type="entry name" value="T9SS_type_B"/>
</dbReference>
<dbReference type="InterPro" id="IPR044023">
    <property type="entry name" value="Ig_7"/>
</dbReference>
<feature type="domain" description="PKD" evidence="1">
    <location>
        <begin position="1198"/>
        <end position="1245"/>
    </location>
</feature>
<proteinExistence type="predicted"/>
<dbReference type="InterPro" id="IPR022409">
    <property type="entry name" value="PKD/Chitinase_dom"/>
</dbReference>
<dbReference type="SMART" id="SM00089">
    <property type="entry name" value="PKD"/>
    <property type="match status" value="1"/>
</dbReference>
<dbReference type="InterPro" id="IPR000601">
    <property type="entry name" value="PKD_dom"/>
</dbReference>
<sequence length="1360" mass="146375">MRKFLVEFQTINFYRFAMQSNHATKYGFMIKLKRPLHFISCLVISLFAINATAQNICANRAEVSTDASCIGCGVNNPDSAADCNLDSRATITANLLLSGGATLDLFFDGYTGATGDTVELYVAASNNSALSGTTVSSFGTDGTGMIQENPDGKTLAQLSIVMQGDLLRVRFFPESPFTGVRLNSNAQNGGGNFTLDVAKAHVLKSSGVVRETICEEPNVQTNSLGGTCTANFCEVQNPDAILTESEDDFATINVTAGLLAGTAELTGFWNQLGCSQDSARILLQSNNAPANATITIRALQKDNPGDAGAVVGTRTITALGTGKAEYYIHPGVPFNAVQVEVSVGGGFNNASIRVYAICMKRVTPPQPLNDQRNLTVCFGEGILLQTVPYNNETARWYTQRTGGTPVFTGDNYQTGPLTQDTVIYFEGFIPGAAGCVSSFRDSFAIDVTPTPPAADPFNGTLVACFNEPYTIAPKPEGNVFTFYTTDTTRIITASNFTIPNVLSDTTILVQNTVNGRCGSENLVAANIVLYKEPVVAQVVDTIGICLNPSGQPINSFLPVSVLDESPRNLGTTYRVYNRNRVLIGVGGGSPAEFVFGDSVLLPISQFAINSVGAVDSIFVDAVSGPCTESKNKQKIILIGVEPSTVIPDADDVYACEGENVTLTVNNPQPFQYYYWYDKPVGGSPLYIGTSITIPAPMTEDTLYVEGGYGSFCTSPGRDTVRIVPLSSIGNPFENLSVITCGDSTAVIDLTDAGYPLAEGSTYEWYTQATGGFPVFVGDSFVTPPATAPRTYFLEVSNASCQNRFQVQVDTVSPPDILVNQTLRYACEGDVVILTATSSDNRATFDWYNNPVFGAGNKLSSDNPFNYSPDFTTGDEKDVYVQAVIDQCKSSARSLIKVENITDRQEPVVMPMDTAICVGQSITFNIQPRLVPELVNYSWWDAVNGGNRVSTTASFSTPNLNSSKKYYAQLELADTNVCKGRGRTEVNVDVLPKLATPRLNDKCVADNNNVTYTWNSIPGATEYQYEINITVDGNQQAPQTGTTTNTSYTVSGLQPNSIVEFNLRALGQLNCQTSDQTFKTCVSNECGLDNLSPQQAFYQACEGENVTVGISGVPSDAVVTVLGQPAINNGSGNYSAVVTAADNPSELDITQIVNFTVSLPNANGCDPVDVPVVIRVSPTPEGKITVIALDPAVIGGKIQEYQFIADFRGGDKTWSWDFGDGNTSNEKNPVHKYQDDGVYTVKLEINKVNAGEFACPASAEAEVIVTSIPDLFVPNTFTPNGDGANDEWRVFGRNLDQEGYSVKIFNSYGNVVFESRELDQIWDGTYEGEPAPMGTYYYTLVVFDSIGQKLVREGTINLIRK</sequence>
<dbReference type="SUPFAM" id="SSF49299">
    <property type="entry name" value="PKD domain"/>
    <property type="match status" value="1"/>
</dbReference>
<dbReference type="SUPFAM" id="SSF49265">
    <property type="entry name" value="Fibronectin type III"/>
    <property type="match status" value="1"/>
</dbReference>
<dbReference type="Gene3D" id="2.60.40.10">
    <property type="entry name" value="Immunoglobulins"/>
    <property type="match status" value="2"/>
</dbReference>
<evidence type="ECO:0000313" key="2">
    <source>
        <dbReference type="EMBL" id="TXC85278.1"/>
    </source>
</evidence>
<dbReference type="Pfam" id="PF13585">
    <property type="entry name" value="CHU_C"/>
    <property type="match status" value="1"/>
</dbReference>
<dbReference type="NCBIfam" id="TIGR04131">
    <property type="entry name" value="Bac_Flav_CTERM"/>
    <property type="match status" value="1"/>
</dbReference>
<keyword evidence="3" id="KW-1185">Reference proteome</keyword>
<dbReference type="InterPro" id="IPR013783">
    <property type="entry name" value="Ig-like_fold"/>
</dbReference>
<evidence type="ECO:0000313" key="3">
    <source>
        <dbReference type="Proteomes" id="UP000321168"/>
    </source>
</evidence>
<dbReference type="PROSITE" id="PS50093">
    <property type="entry name" value="PKD"/>
    <property type="match status" value="1"/>
</dbReference>
<name>A0A5C6VPP8_9FLAO</name>
<reference evidence="2 3" key="1">
    <citation type="submission" date="2019-08" db="EMBL/GenBank/DDBJ databases">
        <title>Genome of Luteibaculum oceani JCM 18817.</title>
        <authorList>
            <person name="Bowman J.P."/>
        </authorList>
    </citation>
    <scope>NUCLEOTIDE SEQUENCE [LARGE SCALE GENOMIC DNA]</scope>
    <source>
        <strain evidence="2 3">JCM 18817</strain>
    </source>
</reference>
<dbReference type="InterPro" id="IPR036116">
    <property type="entry name" value="FN3_sf"/>
</dbReference>
<protein>
    <submittedName>
        <fullName evidence="2">T9SS type B sorting domain-containing protein</fullName>
    </submittedName>
</protein>
<dbReference type="OrthoDB" id="1236981at2"/>
<organism evidence="2 3">
    <name type="scientific">Luteibaculum oceani</name>
    <dbReference type="NCBI Taxonomy" id="1294296"/>
    <lineage>
        <taxon>Bacteria</taxon>
        <taxon>Pseudomonadati</taxon>
        <taxon>Bacteroidota</taxon>
        <taxon>Flavobacteriia</taxon>
        <taxon>Flavobacteriales</taxon>
        <taxon>Luteibaculaceae</taxon>
        <taxon>Luteibaculum</taxon>
    </lineage>
</organism>
<dbReference type="EMBL" id="VORB01000001">
    <property type="protein sequence ID" value="TXC85278.1"/>
    <property type="molecule type" value="Genomic_DNA"/>
</dbReference>
<evidence type="ECO:0000259" key="1">
    <source>
        <dbReference type="PROSITE" id="PS50093"/>
    </source>
</evidence>
<gene>
    <name evidence="2" type="ORF">FRX97_01250</name>
</gene>
<accession>A0A5C6VPP8</accession>
<dbReference type="Pfam" id="PF19081">
    <property type="entry name" value="Ig_7"/>
    <property type="match status" value="4"/>
</dbReference>
<dbReference type="CDD" id="cd00146">
    <property type="entry name" value="PKD"/>
    <property type="match status" value="1"/>
</dbReference>
<dbReference type="Pfam" id="PF18911">
    <property type="entry name" value="PKD_4"/>
    <property type="match status" value="1"/>
</dbReference>
<comment type="caution">
    <text evidence="2">The sequence shown here is derived from an EMBL/GenBank/DDBJ whole genome shotgun (WGS) entry which is preliminary data.</text>
</comment>
<dbReference type="InterPro" id="IPR035986">
    <property type="entry name" value="PKD_dom_sf"/>
</dbReference>
<dbReference type="Proteomes" id="UP000321168">
    <property type="component" value="Unassembled WGS sequence"/>
</dbReference>